<dbReference type="RefSeq" id="WP_378143354.1">
    <property type="nucleotide sequence ID" value="NZ_JBHRTG010000007.1"/>
</dbReference>
<keyword evidence="3" id="KW-1185">Reference proteome</keyword>
<accession>A0ABV7I4D4</accession>
<comment type="caution">
    <text evidence="2">The sequence shown here is derived from an EMBL/GenBank/DDBJ whole genome shotgun (WGS) entry which is preliminary data.</text>
</comment>
<gene>
    <name evidence="2" type="ORF">ACFOHV_07165</name>
</gene>
<keyword evidence="1" id="KW-1133">Transmembrane helix</keyword>
<dbReference type="EMBL" id="JBHRTG010000007">
    <property type="protein sequence ID" value="MFC3163056.1"/>
    <property type="molecule type" value="Genomic_DNA"/>
</dbReference>
<protein>
    <submittedName>
        <fullName evidence="2">Uncharacterized protein</fullName>
    </submittedName>
</protein>
<sequence length="78" mass="8014">MKFVGVAVFAVCLIGLVFAAMTTRGSGIAIAVYLLPVMVGGAAIYALGAIVDHLSAIRSNAERQTAAIDAIHAALRDK</sequence>
<name>A0ABV7I4D4_9HYPH</name>
<keyword evidence="1" id="KW-0812">Transmembrane</keyword>
<evidence type="ECO:0000313" key="3">
    <source>
        <dbReference type="Proteomes" id="UP001595647"/>
    </source>
</evidence>
<reference evidence="3" key="1">
    <citation type="journal article" date="2019" name="Int. J. Syst. Evol. Microbiol.">
        <title>The Global Catalogue of Microorganisms (GCM) 10K type strain sequencing project: providing services to taxonomists for standard genome sequencing and annotation.</title>
        <authorList>
            <consortium name="The Broad Institute Genomics Platform"/>
            <consortium name="The Broad Institute Genome Sequencing Center for Infectious Disease"/>
            <person name="Wu L."/>
            <person name="Ma J."/>
        </authorList>
    </citation>
    <scope>NUCLEOTIDE SEQUENCE [LARGE SCALE GENOMIC DNA]</scope>
    <source>
        <strain evidence="3">KCTC 52231</strain>
    </source>
</reference>
<evidence type="ECO:0000256" key="1">
    <source>
        <dbReference type="SAM" id="Phobius"/>
    </source>
</evidence>
<dbReference type="Proteomes" id="UP001595647">
    <property type="component" value="Unassembled WGS sequence"/>
</dbReference>
<keyword evidence="1" id="KW-0472">Membrane</keyword>
<evidence type="ECO:0000313" key="2">
    <source>
        <dbReference type="EMBL" id="MFC3163056.1"/>
    </source>
</evidence>
<proteinExistence type="predicted"/>
<feature type="transmembrane region" description="Helical" evidence="1">
    <location>
        <begin position="29"/>
        <end position="51"/>
    </location>
</feature>
<organism evidence="2 3">
    <name type="scientific">Ciceribacter thiooxidans</name>
    <dbReference type="NCBI Taxonomy" id="1969821"/>
    <lineage>
        <taxon>Bacteria</taxon>
        <taxon>Pseudomonadati</taxon>
        <taxon>Pseudomonadota</taxon>
        <taxon>Alphaproteobacteria</taxon>
        <taxon>Hyphomicrobiales</taxon>
        <taxon>Rhizobiaceae</taxon>
        <taxon>Ciceribacter</taxon>
    </lineage>
</organism>